<protein>
    <submittedName>
        <fullName evidence="2">Uncharacterized protein</fullName>
    </submittedName>
</protein>
<sequence>MSSLVFDDTRPNVYDYPCERNWRRDYTEIRGILYVGHERPRQDSAVCCGFRTTLPARRLHGETCNRHGRDGELPAQRGRKLQLKHEERLKTVDSVFIEDFGNYHNLTVESRVKINCLFLAYAQRLQKTHEPRHRYDSRSKARRYTNVGTCSATQFALPQNHRKRHSKAISFYYIVCISVLLVYVLLLIVLKLCIMSLIKEHVQLALHVWFFVVSKRCQETLVYAWCCSCG</sequence>
<keyword evidence="1" id="KW-1133">Transmembrane helix</keyword>
<feature type="transmembrane region" description="Helical" evidence="1">
    <location>
        <begin position="171"/>
        <end position="198"/>
    </location>
</feature>
<evidence type="ECO:0000256" key="1">
    <source>
        <dbReference type="SAM" id="Phobius"/>
    </source>
</evidence>
<proteinExistence type="predicted"/>
<gene>
    <name evidence="2" type="ORF">K0M31_014226</name>
</gene>
<reference evidence="2" key="1">
    <citation type="submission" date="2021-10" db="EMBL/GenBank/DDBJ databases">
        <title>Melipona bicolor Genome sequencing and assembly.</title>
        <authorList>
            <person name="Araujo N.S."/>
            <person name="Arias M.C."/>
        </authorList>
    </citation>
    <scope>NUCLEOTIDE SEQUENCE</scope>
    <source>
        <strain evidence="2">USP_2M_L1-L4_2017</strain>
        <tissue evidence="2">Whole body</tissue>
    </source>
</reference>
<dbReference type="EMBL" id="JAHYIQ010000004">
    <property type="protein sequence ID" value="KAK1132858.1"/>
    <property type="molecule type" value="Genomic_DNA"/>
</dbReference>
<name>A0AA40G876_9HYME</name>
<accession>A0AA40G876</accession>
<evidence type="ECO:0000313" key="2">
    <source>
        <dbReference type="EMBL" id="KAK1132858.1"/>
    </source>
</evidence>
<dbReference type="Proteomes" id="UP001177670">
    <property type="component" value="Unassembled WGS sequence"/>
</dbReference>
<keyword evidence="3" id="KW-1185">Reference proteome</keyword>
<comment type="caution">
    <text evidence="2">The sequence shown here is derived from an EMBL/GenBank/DDBJ whole genome shotgun (WGS) entry which is preliminary data.</text>
</comment>
<keyword evidence="1" id="KW-0472">Membrane</keyword>
<keyword evidence="1" id="KW-0812">Transmembrane</keyword>
<evidence type="ECO:0000313" key="3">
    <source>
        <dbReference type="Proteomes" id="UP001177670"/>
    </source>
</evidence>
<organism evidence="2 3">
    <name type="scientific">Melipona bicolor</name>
    <dbReference type="NCBI Taxonomy" id="60889"/>
    <lineage>
        <taxon>Eukaryota</taxon>
        <taxon>Metazoa</taxon>
        <taxon>Ecdysozoa</taxon>
        <taxon>Arthropoda</taxon>
        <taxon>Hexapoda</taxon>
        <taxon>Insecta</taxon>
        <taxon>Pterygota</taxon>
        <taxon>Neoptera</taxon>
        <taxon>Endopterygota</taxon>
        <taxon>Hymenoptera</taxon>
        <taxon>Apocrita</taxon>
        <taxon>Aculeata</taxon>
        <taxon>Apoidea</taxon>
        <taxon>Anthophila</taxon>
        <taxon>Apidae</taxon>
        <taxon>Melipona</taxon>
    </lineage>
</organism>
<dbReference type="AlphaFoldDB" id="A0AA40G876"/>